<dbReference type="InterPro" id="IPR036052">
    <property type="entry name" value="TrpB-like_PALP_sf"/>
</dbReference>
<evidence type="ECO:0000256" key="3">
    <source>
        <dbReference type="ARBA" id="ARBA00022898"/>
    </source>
</evidence>
<dbReference type="SUPFAM" id="SSF53686">
    <property type="entry name" value="Tryptophan synthase beta subunit-like PLP-dependent enzymes"/>
    <property type="match status" value="1"/>
</dbReference>
<sequence>MRMAIAALATAARAAAPIKAPPASPLQPFTVRGRSVLVKRDDRYALPGVLSGVAGNKARKLYGLYKRGFGDAEAVASLGGHQSNAFPCIAALCRAFDLPFYFVCKPVPRWLRQNPAGNYARALALGAELVPLKPDDYRRCIADPEWRADLLKDVAGVSEVAWVPQGAASRDAEAGVAMLAAELVDDLKEYANARVVVPAGTGTTALFLARHLRDADVEVCAAPCATSSIELKRQMTLLDDASGSIGAFPTILGAPPYRFGAPDKRVLATWRELAASGLHVDLVYAPAAFETLLQTVDDRPQCYVHCGGNAGVATQLNRYRHAGLLGVKEIE</sequence>
<feature type="active site" description="Nucleophile" evidence="4">
    <location>
        <position position="83"/>
    </location>
</feature>
<comment type="similarity">
    <text evidence="2">Belongs to the ACC deaminase/D-cysteine desulfhydrase family.</text>
</comment>
<dbReference type="Pfam" id="PF00291">
    <property type="entry name" value="PALP"/>
    <property type="match status" value="1"/>
</dbReference>
<dbReference type="PIRSF" id="PIRSF006278">
    <property type="entry name" value="ACCD_DCysDesulf"/>
    <property type="match status" value="1"/>
</dbReference>
<dbReference type="InterPro" id="IPR027278">
    <property type="entry name" value="ACCD_DCysDesulf"/>
</dbReference>
<dbReference type="InterPro" id="IPR001926">
    <property type="entry name" value="TrpB-like_PALP"/>
</dbReference>
<evidence type="ECO:0000259" key="6">
    <source>
        <dbReference type="Pfam" id="PF00291"/>
    </source>
</evidence>
<gene>
    <name evidence="7" type="ORF">PCAL00307_LOCUS2048</name>
    <name evidence="8" type="ORF">PECAL_1P19060</name>
</gene>
<accession>A0A7S4E2R7</accession>
<keyword evidence="3 5" id="KW-0663">Pyridoxal phosphate</keyword>
<protein>
    <recommendedName>
        <fullName evidence="6">Tryptophan synthase beta chain-like PALP domain-containing protein</fullName>
    </recommendedName>
</protein>
<dbReference type="AlphaFoldDB" id="A0A7S4E2R7"/>
<evidence type="ECO:0000256" key="1">
    <source>
        <dbReference type="ARBA" id="ARBA00001933"/>
    </source>
</evidence>
<feature type="modified residue" description="N6-(pyridoxal phosphate)lysine" evidence="5">
    <location>
        <position position="57"/>
    </location>
</feature>
<dbReference type="Proteomes" id="UP000789595">
    <property type="component" value="Unassembled WGS sequence"/>
</dbReference>
<evidence type="ECO:0000313" key="9">
    <source>
        <dbReference type="Proteomes" id="UP000789595"/>
    </source>
</evidence>
<evidence type="ECO:0000313" key="8">
    <source>
        <dbReference type="EMBL" id="CAH0365465.1"/>
    </source>
</evidence>
<evidence type="ECO:0000256" key="2">
    <source>
        <dbReference type="ARBA" id="ARBA00008639"/>
    </source>
</evidence>
<proteinExistence type="inferred from homology"/>
<reference evidence="8" key="2">
    <citation type="submission" date="2021-11" db="EMBL/GenBank/DDBJ databases">
        <authorList>
            <consortium name="Genoscope - CEA"/>
            <person name="William W."/>
        </authorList>
    </citation>
    <scope>NUCLEOTIDE SEQUENCE</scope>
</reference>
<dbReference type="GO" id="GO:0019148">
    <property type="term" value="F:D-cysteine desulfhydrase activity"/>
    <property type="evidence" value="ECO:0007669"/>
    <property type="project" value="TreeGrafter"/>
</dbReference>
<dbReference type="EMBL" id="HBIW01002430">
    <property type="protein sequence ID" value="CAE0686614.1"/>
    <property type="molecule type" value="Transcribed_RNA"/>
</dbReference>
<comment type="cofactor">
    <cofactor evidence="1">
        <name>pyridoxal 5'-phosphate</name>
        <dbReference type="ChEBI" id="CHEBI:597326"/>
    </cofactor>
</comment>
<dbReference type="PANTHER" id="PTHR43780:SF2">
    <property type="entry name" value="1-AMINOCYCLOPROPANE-1-CARBOXYLATE DEAMINASE-RELATED"/>
    <property type="match status" value="1"/>
</dbReference>
<evidence type="ECO:0000256" key="4">
    <source>
        <dbReference type="PIRSR" id="PIRSR006278-1"/>
    </source>
</evidence>
<dbReference type="OrthoDB" id="65643at2759"/>
<name>A0A7S4E2R7_9STRA</name>
<keyword evidence="9" id="KW-1185">Reference proteome</keyword>
<feature type="domain" description="Tryptophan synthase beta chain-like PALP" evidence="6">
    <location>
        <begin position="55"/>
        <end position="293"/>
    </location>
</feature>
<dbReference type="Gene3D" id="3.40.50.1100">
    <property type="match status" value="2"/>
</dbReference>
<dbReference type="EMBL" id="CAKKNE010000001">
    <property type="protein sequence ID" value="CAH0365465.1"/>
    <property type="molecule type" value="Genomic_DNA"/>
</dbReference>
<evidence type="ECO:0000256" key="5">
    <source>
        <dbReference type="PIRSR" id="PIRSR006278-2"/>
    </source>
</evidence>
<dbReference type="PANTHER" id="PTHR43780">
    <property type="entry name" value="1-AMINOCYCLOPROPANE-1-CARBOXYLATE DEAMINASE-RELATED"/>
    <property type="match status" value="1"/>
</dbReference>
<reference evidence="7" key="1">
    <citation type="submission" date="2021-01" db="EMBL/GenBank/DDBJ databases">
        <authorList>
            <person name="Corre E."/>
            <person name="Pelletier E."/>
            <person name="Niang G."/>
            <person name="Scheremetjew M."/>
            <person name="Finn R."/>
            <person name="Kale V."/>
            <person name="Holt S."/>
            <person name="Cochrane G."/>
            <person name="Meng A."/>
            <person name="Brown T."/>
            <person name="Cohen L."/>
        </authorList>
    </citation>
    <scope>NUCLEOTIDE SEQUENCE</scope>
    <source>
        <strain evidence="7">CCMP1756</strain>
    </source>
</reference>
<evidence type="ECO:0000313" key="7">
    <source>
        <dbReference type="EMBL" id="CAE0686614.1"/>
    </source>
</evidence>
<organism evidence="7">
    <name type="scientific">Pelagomonas calceolata</name>
    <dbReference type="NCBI Taxonomy" id="35677"/>
    <lineage>
        <taxon>Eukaryota</taxon>
        <taxon>Sar</taxon>
        <taxon>Stramenopiles</taxon>
        <taxon>Ochrophyta</taxon>
        <taxon>Pelagophyceae</taxon>
        <taxon>Pelagomonadales</taxon>
        <taxon>Pelagomonadaceae</taxon>
        <taxon>Pelagomonas</taxon>
    </lineage>
</organism>